<sequence>MDWFVNLDASAMSPLGLFMQADWVVKAVMIGLLLASIWTWGIIFSLRGRVGKVRKAADKFEHDYRKSDDIDAFHRLHGDEDHPVARVFAAGVTEWRRSTGGRTLDKDGTRERLATTMGAAVALEIDRLSDRLNILATVGAVAPFVGLFGTVWGIMRSFTAIATAQNTSLAVVAPGIAEALFATAIGLFAAIPAVIAYNRFSHGIDRVEARLNRFADGFHATLSRQLDSAPTSGKPVL</sequence>
<dbReference type="OrthoDB" id="9805133at2"/>
<evidence type="ECO:0000259" key="11">
    <source>
        <dbReference type="Pfam" id="PF01618"/>
    </source>
</evidence>
<evidence type="ECO:0000313" key="12">
    <source>
        <dbReference type="EMBL" id="QDX26386.1"/>
    </source>
</evidence>
<dbReference type="InterPro" id="IPR050790">
    <property type="entry name" value="ExbB/TolQ_transport"/>
</dbReference>
<evidence type="ECO:0000256" key="7">
    <source>
        <dbReference type="ARBA" id="ARBA00023136"/>
    </source>
</evidence>
<dbReference type="NCBIfam" id="TIGR02796">
    <property type="entry name" value="tolQ"/>
    <property type="match status" value="1"/>
</dbReference>
<dbReference type="KEGG" id="ssua:FPZ54_10365"/>
<dbReference type="InterPro" id="IPR014163">
    <property type="entry name" value="Tol-Pal_TolQ"/>
</dbReference>
<keyword evidence="5 10" id="KW-0812">Transmembrane</keyword>
<dbReference type="PANTHER" id="PTHR30625:SF3">
    <property type="entry name" value="TOL-PAL SYSTEM PROTEIN TOLQ"/>
    <property type="match status" value="1"/>
</dbReference>
<evidence type="ECO:0000256" key="10">
    <source>
        <dbReference type="SAM" id="Phobius"/>
    </source>
</evidence>
<dbReference type="GO" id="GO:0051301">
    <property type="term" value="P:cell division"/>
    <property type="evidence" value="ECO:0007669"/>
    <property type="project" value="UniProtKB-KW"/>
</dbReference>
<name>A0A518RG14_9SPHN</name>
<keyword evidence="9" id="KW-0653">Protein transport</keyword>
<evidence type="ECO:0000256" key="5">
    <source>
        <dbReference type="ARBA" id="ARBA00022692"/>
    </source>
</evidence>
<dbReference type="GO" id="GO:0022857">
    <property type="term" value="F:transmembrane transporter activity"/>
    <property type="evidence" value="ECO:0007669"/>
    <property type="project" value="InterPro"/>
</dbReference>
<feature type="transmembrane region" description="Helical" evidence="10">
    <location>
        <begin position="132"/>
        <end position="155"/>
    </location>
</feature>
<accession>A0A518RG14</accession>
<proteinExistence type="inferred from homology"/>
<evidence type="ECO:0000256" key="8">
    <source>
        <dbReference type="ARBA" id="ARBA00023306"/>
    </source>
</evidence>
<dbReference type="EMBL" id="CP042239">
    <property type="protein sequence ID" value="QDX26386.1"/>
    <property type="molecule type" value="Genomic_DNA"/>
</dbReference>
<keyword evidence="3" id="KW-0997">Cell inner membrane</keyword>
<evidence type="ECO:0000256" key="6">
    <source>
        <dbReference type="ARBA" id="ARBA00022989"/>
    </source>
</evidence>
<dbReference type="GO" id="GO:0043213">
    <property type="term" value="P:bacteriocin transport"/>
    <property type="evidence" value="ECO:0007669"/>
    <property type="project" value="InterPro"/>
</dbReference>
<evidence type="ECO:0000256" key="1">
    <source>
        <dbReference type="ARBA" id="ARBA00004651"/>
    </source>
</evidence>
<evidence type="ECO:0000256" key="3">
    <source>
        <dbReference type="ARBA" id="ARBA00022519"/>
    </source>
</evidence>
<dbReference type="RefSeq" id="WP_145846975.1">
    <property type="nucleotide sequence ID" value="NZ_CP042239.1"/>
</dbReference>
<keyword evidence="6 10" id="KW-1133">Transmembrane helix</keyword>
<reference evidence="12 13" key="1">
    <citation type="submission" date="2019-07" db="EMBL/GenBank/DDBJ databases">
        <title>Sphingomonas alkalisoli sp. nov., isolated from rhizosphere soil of Suaedae salsa.</title>
        <authorList>
            <person name="Zhang H."/>
            <person name="Xu L."/>
            <person name="Zhang J.-X."/>
            <person name="Sun J.-Q."/>
        </authorList>
    </citation>
    <scope>NUCLEOTIDE SEQUENCE [LARGE SCALE GENOMIC DNA]</scope>
    <source>
        <strain evidence="12 13">XS-10</strain>
    </source>
</reference>
<keyword evidence="8" id="KW-0131">Cell cycle</keyword>
<gene>
    <name evidence="12" type="primary">tolQ</name>
    <name evidence="12" type="ORF">FPZ54_10365</name>
</gene>
<dbReference type="AlphaFoldDB" id="A0A518RG14"/>
<keyword evidence="9" id="KW-0813">Transport</keyword>
<comment type="subcellular location">
    <subcellularLocation>
        <location evidence="1">Cell membrane</location>
        <topology evidence="1">Multi-pass membrane protein</topology>
    </subcellularLocation>
    <subcellularLocation>
        <location evidence="9">Membrane</location>
        <topology evidence="9">Multi-pass membrane protein</topology>
    </subcellularLocation>
</comment>
<dbReference type="GO" id="GO:0017038">
    <property type="term" value="P:protein import"/>
    <property type="evidence" value="ECO:0007669"/>
    <property type="project" value="TreeGrafter"/>
</dbReference>
<evidence type="ECO:0000256" key="4">
    <source>
        <dbReference type="ARBA" id="ARBA00022618"/>
    </source>
</evidence>
<comment type="similarity">
    <text evidence="9">Belongs to the exbB/tolQ family.</text>
</comment>
<dbReference type="Proteomes" id="UP000318055">
    <property type="component" value="Chromosome"/>
</dbReference>
<dbReference type="InterPro" id="IPR002898">
    <property type="entry name" value="MotA_ExbB_proton_chnl"/>
</dbReference>
<feature type="transmembrane region" description="Helical" evidence="10">
    <location>
        <begin position="23"/>
        <end position="46"/>
    </location>
</feature>
<evidence type="ECO:0000256" key="9">
    <source>
        <dbReference type="RuleBase" id="RU004057"/>
    </source>
</evidence>
<keyword evidence="13" id="KW-1185">Reference proteome</keyword>
<feature type="domain" description="MotA/TolQ/ExbB proton channel" evidence="11">
    <location>
        <begin position="81"/>
        <end position="211"/>
    </location>
</feature>
<dbReference type="Pfam" id="PF01618">
    <property type="entry name" value="MotA_ExbB"/>
    <property type="match status" value="1"/>
</dbReference>
<dbReference type="NCBIfam" id="TIGR02797">
    <property type="entry name" value="exbB"/>
    <property type="match status" value="1"/>
</dbReference>
<protein>
    <submittedName>
        <fullName evidence="12">Protein TolQ</fullName>
    </submittedName>
</protein>
<dbReference type="InterPro" id="IPR014164">
    <property type="entry name" value="TonB_ExbB_1"/>
</dbReference>
<dbReference type="GO" id="GO:0005886">
    <property type="term" value="C:plasma membrane"/>
    <property type="evidence" value="ECO:0007669"/>
    <property type="project" value="UniProtKB-SubCell"/>
</dbReference>
<keyword evidence="2" id="KW-1003">Cell membrane</keyword>
<dbReference type="PANTHER" id="PTHR30625">
    <property type="entry name" value="PROTEIN TOLQ"/>
    <property type="match status" value="1"/>
</dbReference>
<organism evidence="12 13">
    <name type="scientific">Sphingomonas suaedae</name>
    <dbReference type="NCBI Taxonomy" id="2599297"/>
    <lineage>
        <taxon>Bacteria</taxon>
        <taxon>Pseudomonadati</taxon>
        <taxon>Pseudomonadota</taxon>
        <taxon>Alphaproteobacteria</taxon>
        <taxon>Sphingomonadales</taxon>
        <taxon>Sphingomonadaceae</taxon>
        <taxon>Sphingomonas</taxon>
    </lineage>
</organism>
<feature type="transmembrane region" description="Helical" evidence="10">
    <location>
        <begin position="175"/>
        <end position="197"/>
    </location>
</feature>
<evidence type="ECO:0000256" key="2">
    <source>
        <dbReference type="ARBA" id="ARBA00022475"/>
    </source>
</evidence>
<keyword evidence="4" id="KW-0132">Cell division</keyword>
<keyword evidence="7 10" id="KW-0472">Membrane</keyword>
<evidence type="ECO:0000313" key="13">
    <source>
        <dbReference type="Proteomes" id="UP000318055"/>
    </source>
</evidence>